<reference evidence="5" key="1">
    <citation type="journal article" date="2022" name="Int. J. Syst. Evol. Microbiol.">
        <title>Apilactobacillus apisilvae sp. nov., Nicolia spurrieriana gen. nov. sp. nov., Bombilactobacillus folatiphilus sp. nov. and Bombilactobacillus thymidiniphilus sp. nov., four new lactic acid bacterial isolates from stingless bees Tetragonula carbonaria and Austroplebeia australis.</title>
        <authorList>
            <person name="Oliphant S.A."/>
            <person name="Watson-Haigh N.S."/>
            <person name="Sumby K.M."/>
            <person name="Gardner J."/>
            <person name="Groom S."/>
            <person name="Jiranek V."/>
        </authorList>
    </citation>
    <scope>NUCLEOTIDE SEQUENCE</scope>
    <source>
        <strain evidence="5">SG4_D2</strain>
    </source>
</reference>
<accession>A0ABY4P9F4</accession>
<feature type="domain" description="HTH hxlR-type" evidence="4">
    <location>
        <begin position="11"/>
        <end position="107"/>
    </location>
</feature>
<evidence type="ECO:0000313" key="6">
    <source>
        <dbReference type="Proteomes" id="UP000831495"/>
    </source>
</evidence>
<dbReference type="PANTHER" id="PTHR33204:SF18">
    <property type="entry name" value="TRANSCRIPTIONAL REGULATORY PROTEIN"/>
    <property type="match status" value="1"/>
</dbReference>
<dbReference type="PANTHER" id="PTHR33204">
    <property type="entry name" value="TRANSCRIPTIONAL REGULATOR, MARR FAMILY"/>
    <property type="match status" value="1"/>
</dbReference>
<keyword evidence="1" id="KW-0805">Transcription regulation</keyword>
<keyword evidence="2" id="KW-0238">DNA-binding</keyword>
<dbReference type="RefSeq" id="WP_249514499.1">
    <property type="nucleotide sequence ID" value="NZ_CP093366.1"/>
</dbReference>
<dbReference type="InterPro" id="IPR036388">
    <property type="entry name" value="WH-like_DNA-bd_sf"/>
</dbReference>
<dbReference type="Pfam" id="PF01638">
    <property type="entry name" value="HxlR"/>
    <property type="match status" value="1"/>
</dbReference>
<organism evidence="5 6">
    <name type="scientific">Bombilactobacillus folatiphilus</name>
    <dbReference type="NCBI Taxonomy" id="2923362"/>
    <lineage>
        <taxon>Bacteria</taxon>
        <taxon>Bacillati</taxon>
        <taxon>Bacillota</taxon>
        <taxon>Bacilli</taxon>
        <taxon>Lactobacillales</taxon>
        <taxon>Lactobacillaceae</taxon>
        <taxon>Bombilactobacillus</taxon>
    </lineage>
</organism>
<dbReference type="SUPFAM" id="SSF46785">
    <property type="entry name" value="Winged helix' DNA-binding domain"/>
    <property type="match status" value="1"/>
</dbReference>
<evidence type="ECO:0000256" key="1">
    <source>
        <dbReference type="ARBA" id="ARBA00023015"/>
    </source>
</evidence>
<dbReference type="Proteomes" id="UP000831495">
    <property type="component" value="Chromosome"/>
</dbReference>
<protein>
    <submittedName>
        <fullName evidence="5">Helix-turn-helix transcriptional regulator</fullName>
    </submittedName>
</protein>
<dbReference type="EMBL" id="CP093366">
    <property type="protein sequence ID" value="UQS82229.1"/>
    <property type="molecule type" value="Genomic_DNA"/>
</dbReference>
<evidence type="ECO:0000256" key="2">
    <source>
        <dbReference type="ARBA" id="ARBA00023125"/>
    </source>
</evidence>
<gene>
    <name evidence="5" type="ORF">MOO45_00600</name>
</gene>
<dbReference type="PROSITE" id="PS51118">
    <property type="entry name" value="HTH_HXLR"/>
    <property type="match status" value="1"/>
</dbReference>
<keyword evidence="3" id="KW-0804">Transcription</keyword>
<sequence length="107" mass="12182">MGENKKNTIKCNLASVIHVIHILKGKWIFNIWIEISNGNNHFGTLLRSLPGLNPRSLAHSLKTLEKENIIIKETNSLSQQSTYNLTEKGKSLKCIFTDMNIWADKYA</sequence>
<evidence type="ECO:0000259" key="4">
    <source>
        <dbReference type="PROSITE" id="PS51118"/>
    </source>
</evidence>
<dbReference type="InterPro" id="IPR002577">
    <property type="entry name" value="HTH_HxlR"/>
</dbReference>
<evidence type="ECO:0000313" key="5">
    <source>
        <dbReference type="EMBL" id="UQS82229.1"/>
    </source>
</evidence>
<dbReference type="InterPro" id="IPR036390">
    <property type="entry name" value="WH_DNA-bd_sf"/>
</dbReference>
<evidence type="ECO:0000256" key="3">
    <source>
        <dbReference type="ARBA" id="ARBA00023163"/>
    </source>
</evidence>
<keyword evidence="6" id="KW-1185">Reference proteome</keyword>
<dbReference type="Gene3D" id="1.10.10.10">
    <property type="entry name" value="Winged helix-like DNA-binding domain superfamily/Winged helix DNA-binding domain"/>
    <property type="match status" value="1"/>
</dbReference>
<name>A0ABY4P9F4_9LACO</name>
<proteinExistence type="predicted"/>